<organism evidence="6 7">
    <name type="scientific">Allacma fusca</name>
    <dbReference type="NCBI Taxonomy" id="39272"/>
    <lineage>
        <taxon>Eukaryota</taxon>
        <taxon>Metazoa</taxon>
        <taxon>Ecdysozoa</taxon>
        <taxon>Arthropoda</taxon>
        <taxon>Hexapoda</taxon>
        <taxon>Collembola</taxon>
        <taxon>Symphypleona</taxon>
        <taxon>Sminthuridae</taxon>
        <taxon>Allacma</taxon>
    </lineage>
</organism>
<feature type="domain" description="T-SNARE coiled-coil homology" evidence="5">
    <location>
        <begin position="111"/>
        <end position="173"/>
    </location>
</feature>
<dbReference type="OrthoDB" id="428895at2759"/>
<evidence type="ECO:0000256" key="4">
    <source>
        <dbReference type="ARBA" id="ARBA00054927"/>
    </source>
</evidence>
<dbReference type="InterPro" id="IPR041875">
    <property type="entry name" value="Syntaxin-8_SNARE"/>
</dbReference>
<name>A0A8J2P5G1_9HEXA</name>
<dbReference type="CDD" id="cd15852">
    <property type="entry name" value="SNARE_Syntaxin8"/>
    <property type="match status" value="1"/>
</dbReference>
<evidence type="ECO:0000256" key="2">
    <source>
        <dbReference type="ARBA" id="ARBA00022554"/>
    </source>
</evidence>
<dbReference type="InterPro" id="IPR000727">
    <property type="entry name" value="T_SNARE_dom"/>
</dbReference>
<dbReference type="FunFam" id="1.20.5.110:FF:000058">
    <property type="entry name" value="VAM7p Vacuolar SNARE protein"/>
    <property type="match status" value="1"/>
</dbReference>
<evidence type="ECO:0000313" key="7">
    <source>
        <dbReference type="Proteomes" id="UP000708208"/>
    </source>
</evidence>
<keyword evidence="2" id="KW-0926">Vacuole</keyword>
<dbReference type="GO" id="GO:0005773">
    <property type="term" value="C:vacuole"/>
    <property type="evidence" value="ECO:0007669"/>
    <property type="project" value="UniProtKB-SubCell"/>
</dbReference>
<dbReference type="GO" id="GO:0097576">
    <property type="term" value="P:vacuole fusion"/>
    <property type="evidence" value="ECO:0007669"/>
    <property type="project" value="UniProtKB-ARBA"/>
</dbReference>
<evidence type="ECO:0000313" key="6">
    <source>
        <dbReference type="EMBL" id="CAG7725060.1"/>
    </source>
</evidence>
<dbReference type="GO" id="GO:0016192">
    <property type="term" value="P:vesicle-mediated transport"/>
    <property type="evidence" value="ECO:0007669"/>
    <property type="project" value="UniProtKB-ARBA"/>
</dbReference>
<protein>
    <recommendedName>
        <fullName evidence="5">t-SNARE coiled-coil homology domain-containing protein</fullName>
    </recommendedName>
</protein>
<dbReference type="AlphaFoldDB" id="A0A8J2P5G1"/>
<evidence type="ECO:0000259" key="5">
    <source>
        <dbReference type="PROSITE" id="PS50192"/>
    </source>
</evidence>
<comment type="caution">
    <text evidence="6">The sequence shown here is derived from an EMBL/GenBank/DDBJ whole genome shotgun (WGS) entry which is preliminary data.</text>
</comment>
<gene>
    <name evidence="6" type="ORF">AFUS01_LOCUS14043</name>
</gene>
<evidence type="ECO:0000256" key="3">
    <source>
        <dbReference type="ARBA" id="ARBA00023054"/>
    </source>
</evidence>
<dbReference type="Proteomes" id="UP000708208">
    <property type="component" value="Unassembled WGS sequence"/>
</dbReference>
<comment type="function">
    <text evidence="4">Essential for proper morphogenesis of the vacuole. May exist as structural reinforcement on the surface of the vacuolar membrane and be required for maintenance against rupture by osmotic pressure.</text>
</comment>
<dbReference type="PROSITE" id="PS50192">
    <property type="entry name" value="T_SNARE"/>
    <property type="match status" value="1"/>
</dbReference>
<keyword evidence="3" id="KW-0175">Coiled coil</keyword>
<reference evidence="6" key="1">
    <citation type="submission" date="2021-06" db="EMBL/GenBank/DDBJ databases">
        <authorList>
            <person name="Hodson N. C."/>
            <person name="Mongue J. A."/>
            <person name="Jaron S. K."/>
        </authorList>
    </citation>
    <scope>NUCLEOTIDE SEQUENCE</scope>
</reference>
<proteinExistence type="predicted"/>
<comment type="subcellular location">
    <subcellularLocation>
        <location evidence="1">Vacuole</location>
    </subcellularLocation>
</comment>
<accession>A0A8J2P5G1</accession>
<keyword evidence="7" id="KW-1185">Reference proteome</keyword>
<evidence type="ECO:0000256" key="1">
    <source>
        <dbReference type="ARBA" id="ARBA00004116"/>
    </source>
</evidence>
<dbReference type="GO" id="GO:0007034">
    <property type="term" value="P:vacuolar transport"/>
    <property type="evidence" value="ECO:0007669"/>
    <property type="project" value="UniProtKB-ARBA"/>
</dbReference>
<dbReference type="EMBL" id="CAJVCH010117037">
    <property type="protein sequence ID" value="CAG7725060.1"/>
    <property type="molecule type" value="Genomic_DNA"/>
</dbReference>
<dbReference type="SMART" id="SM00397">
    <property type="entry name" value="t_SNARE"/>
    <property type="match status" value="1"/>
</dbReference>
<sequence>MSEGWINNFAREVLNVEKTEYLLGRRISITILEYISVVQVDLVLSRQLIYDLCIYRFAIGGISVYTCLKRNADLALRIDDMGTSGWATGSTDEESEETKPYNVGQLRTQQYQILEQQDRGLEALSEIISRQKHLATTIGGEVDYQNELIEDITDHVDRTRDRLVGETNRVRTIDRKDNTCGYWVLDINKCFAQD</sequence>